<dbReference type="STRING" id="497964.CfE428DRAFT_2399"/>
<accession>B4D0E8</accession>
<dbReference type="InParanoid" id="B4D0E8"/>
<keyword evidence="3" id="KW-1185">Reference proteome</keyword>
<evidence type="ECO:0000256" key="1">
    <source>
        <dbReference type="SAM" id="Phobius"/>
    </source>
</evidence>
<comment type="caution">
    <text evidence="2">The sequence shown here is derived from an EMBL/GenBank/DDBJ whole genome shotgun (WGS) entry which is preliminary data.</text>
</comment>
<dbReference type="RefSeq" id="WP_006979724.1">
    <property type="nucleotide sequence ID" value="NZ_ABVL01000006.1"/>
</dbReference>
<dbReference type="EMBL" id="ABVL01000006">
    <property type="protein sequence ID" value="EDY19810.1"/>
    <property type="molecule type" value="Genomic_DNA"/>
</dbReference>
<proteinExistence type="predicted"/>
<dbReference type="Proteomes" id="UP000005824">
    <property type="component" value="Unassembled WGS sequence"/>
</dbReference>
<keyword evidence="1" id="KW-0812">Transmembrane</keyword>
<feature type="transmembrane region" description="Helical" evidence="1">
    <location>
        <begin position="63"/>
        <end position="83"/>
    </location>
</feature>
<name>B4D0E8_9BACT</name>
<sequence>MTEEQLSALLRIKRFEQPPPQYFDQLLQNIHRRQRSELLHRPLWKIAAERMQTFFSEHSMSHLSYAGALASVVVVGIVGIGFLTSGGSLEPVGAHGLPAIADSHAPRDIAPADNAFSQKSLLAIEMARPSSAFGPSALPTSAPLPTAQNFTAPGAQQPRYVIDARPASYEPAPAYSF</sequence>
<keyword evidence="1" id="KW-1133">Transmembrane helix</keyword>
<keyword evidence="1" id="KW-0472">Membrane</keyword>
<protein>
    <submittedName>
        <fullName evidence="2">Uncharacterized protein</fullName>
    </submittedName>
</protein>
<evidence type="ECO:0000313" key="2">
    <source>
        <dbReference type="EMBL" id="EDY19810.1"/>
    </source>
</evidence>
<reference evidence="2 3" key="1">
    <citation type="journal article" date="2011" name="J. Bacteriol.">
        <title>Genome sequence of Chthoniobacter flavus Ellin428, an aerobic heterotrophic soil bacterium.</title>
        <authorList>
            <person name="Kant R."/>
            <person name="van Passel M.W."/>
            <person name="Palva A."/>
            <person name="Lucas S."/>
            <person name="Lapidus A."/>
            <person name="Glavina Del Rio T."/>
            <person name="Dalin E."/>
            <person name="Tice H."/>
            <person name="Bruce D."/>
            <person name="Goodwin L."/>
            <person name="Pitluck S."/>
            <person name="Larimer F.W."/>
            <person name="Land M.L."/>
            <person name="Hauser L."/>
            <person name="Sangwan P."/>
            <person name="de Vos W.M."/>
            <person name="Janssen P.H."/>
            <person name="Smidt H."/>
        </authorList>
    </citation>
    <scope>NUCLEOTIDE SEQUENCE [LARGE SCALE GENOMIC DNA]</scope>
    <source>
        <strain evidence="2 3">Ellin428</strain>
    </source>
</reference>
<gene>
    <name evidence="2" type="ORF">CfE428DRAFT_2399</name>
</gene>
<dbReference type="AlphaFoldDB" id="B4D0E8"/>
<organism evidence="2 3">
    <name type="scientific">Chthoniobacter flavus Ellin428</name>
    <dbReference type="NCBI Taxonomy" id="497964"/>
    <lineage>
        <taxon>Bacteria</taxon>
        <taxon>Pseudomonadati</taxon>
        <taxon>Verrucomicrobiota</taxon>
        <taxon>Spartobacteria</taxon>
        <taxon>Chthoniobacterales</taxon>
        <taxon>Chthoniobacteraceae</taxon>
        <taxon>Chthoniobacter</taxon>
    </lineage>
</organism>
<evidence type="ECO:0000313" key="3">
    <source>
        <dbReference type="Proteomes" id="UP000005824"/>
    </source>
</evidence>